<dbReference type="Proteomes" id="UP000245207">
    <property type="component" value="Unassembled WGS sequence"/>
</dbReference>
<comment type="caution">
    <text evidence="2">The sequence shown here is derived from an EMBL/GenBank/DDBJ whole genome shotgun (WGS) entry which is preliminary data.</text>
</comment>
<dbReference type="EMBL" id="PKPP01009752">
    <property type="protein sequence ID" value="PWA47560.1"/>
    <property type="molecule type" value="Genomic_DNA"/>
</dbReference>
<dbReference type="AlphaFoldDB" id="A0A2U1LEZ1"/>
<evidence type="ECO:0000313" key="2">
    <source>
        <dbReference type="EMBL" id="PWA47560.1"/>
    </source>
</evidence>
<accession>A0A2U1LEZ1</accession>
<protein>
    <submittedName>
        <fullName evidence="2">ATPase, F1/V1/A1 complex, alpha/beta subunit, Zinc knuckle CX2CX4HX4C</fullName>
    </submittedName>
</protein>
<evidence type="ECO:0000256" key="1">
    <source>
        <dbReference type="SAM" id="MobiDB-lite"/>
    </source>
</evidence>
<dbReference type="InterPro" id="IPR040256">
    <property type="entry name" value="At4g02000-like"/>
</dbReference>
<proteinExistence type="predicted"/>
<dbReference type="OrthoDB" id="851886at2759"/>
<keyword evidence="3" id="KW-1185">Reference proteome</keyword>
<name>A0A2U1LEZ1_ARTAN</name>
<sequence length="289" mass="33124">MTANMCYKGVGNLEFARVLVEMDVEKEFKKFIEIQYRDVCNNIKGSKKVQVVYNWQPPICSHCKVFGHDVKQCKKVVVIENDVQRTANDTNGEKSKNVNCEEPSTSTGQRNGRNSQVSNNTVKGPNSKNFSNNVRAQNGDARKNVNEYKRQEYRKKQLNTENIKKVKEKSNLKTNMWNVKDKGVEELRKTANTYSILDYLPEDSDQEGNKEAVIEDVLELNSGIAKAMGENVVTGMDGMEKRKLWKELSNNCRYVNCIPWCIAGDMNVIWKPNEHSCGVYYMSTDMVEY</sequence>
<gene>
    <name evidence="2" type="ORF">CTI12_AA496910</name>
</gene>
<feature type="region of interest" description="Disordered" evidence="1">
    <location>
        <begin position="87"/>
        <end position="139"/>
    </location>
</feature>
<organism evidence="2 3">
    <name type="scientific">Artemisia annua</name>
    <name type="common">Sweet wormwood</name>
    <dbReference type="NCBI Taxonomy" id="35608"/>
    <lineage>
        <taxon>Eukaryota</taxon>
        <taxon>Viridiplantae</taxon>
        <taxon>Streptophyta</taxon>
        <taxon>Embryophyta</taxon>
        <taxon>Tracheophyta</taxon>
        <taxon>Spermatophyta</taxon>
        <taxon>Magnoliopsida</taxon>
        <taxon>eudicotyledons</taxon>
        <taxon>Gunneridae</taxon>
        <taxon>Pentapetalae</taxon>
        <taxon>asterids</taxon>
        <taxon>campanulids</taxon>
        <taxon>Asterales</taxon>
        <taxon>Asteraceae</taxon>
        <taxon>Asteroideae</taxon>
        <taxon>Anthemideae</taxon>
        <taxon>Artemisiinae</taxon>
        <taxon>Artemisia</taxon>
    </lineage>
</organism>
<dbReference type="PANTHER" id="PTHR31286">
    <property type="entry name" value="GLYCINE-RICH CELL WALL STRUCTURAL PROTEIN 1.8-LIKE"/>
    <property type="match status" value="1"/>
</dbReference>
<dbReference type="PANTHER" id="PTHR31286:SF99">
    <property type="entry name" value="DUF4283 DOMAIN-CONTAINING PROTEIN"/>
    <property type="match status" value="1"/>
</dbReference>
<feature type="compositionally biased region" description="Polar residues" evidence="1">
    <location>
        <begin position="102"/>
        <end position="136"/>
    </location>
</feature>
<reference evidence="2 3" key="1">
    <citation type="journal article" date="2018" name="Mol. Plant">
        <title>The genome of Artemisia annua provides insight into the evolution of Asteraceae family and artemisinin biosynthesis.</title>
        <authorList>
            <person name="Shen Q."/>
            <person name="Zhang L."/>
            <person name="Liao Z."/>
            <person name="Wang S."/>
            <person name="Yan T."/>
            <person name="Shi P."/>
            <person name="Liu M."/>
            <person name="Fu X."/>
            <person name="Pan Q."/>
            <person name="Wang Y."/>
            <person name="Lv Z."/>
            <person name="Lu X."/>
            <person name="Zhang F."/>
            <person name="Jiang W."/>
            <person name="Ma Y."/>
            <person name="Chen M."/>
            <person name="Hao X."/>
            <person name="Li L."/>
            <person name="Tang Y."/>
            <person name="Lv G."/>
            <person name="Zhou Y."/>
            <person name="Sun X."/>
            <person name="Brodelius P.E."/>
            <person name="Rose J.K.C."/>
            <person name="Tang K."/>
        </authorList>
    </citation>
    <scope>NUCLEOTIDE SEQUENCE [LARGE SCALE GENOMIC DNA]</scope>
    <source>
        <strain evidence="3">cv. Huhao1</strain>
        <tissue evidence="2">Leaf</tissue>
    </source>
</reference>
<evidence type="ECO:0000313" key="3">
    <source>
        <dbReference type="Proteomes" id="UP000245207"/>
    </source>
</evidence>